<dbReference type="InterPro" id="IPR000620">
    <property type="entry name" value="EamA_dom"/>
</dbReference>
<dbReference type="PANTHER" id="PTHR42920">
    <property type="entry name" value="OS03G0707200 PROTEIN-RELATED"/>
    <property type="match status" value="1"/>
</dbReference>
<protein>
    <submittedName>
        <fullName evidence="8">DMT family transporter</fullName>
    </submittedName>
</protein>
<dbReference type="Gene3D" id="1.10.3730.20">
    <property type="match status" value="1"/>
</dbReference>
<keyword evidence="4 6" id="KW-1133">Transmembrane helix</keyword>
<dbReference type="SUPFAM" id="SSF103481">
    <property type="entry name" value="Multidrug resistance efflux transporter EmrE"/>
    <property type="match status" value="2"/>
</dbReference>
<evidence type="ECO:0000256" key="6">
    <source>
        <dbReference type="SAM" id="Phobius"/>
    </source>
</evidence>
<feature type="transmembrane region" description="Helical" evidence="6">
    <location>
        <begin position="7"/>
        <end position="29"/>
    </location>
</feature>
<dbReference type="Pfam" id="PF00892">
    <property type="entry name" value="EamA"/>
    <property type="match status" value="2"/>
</dbReference>
<gene>
    <name evidence="8" type="ORF">HYX28_00410</name>
</gene>
<evidence type="ECO:0000256" key="5">
    <source>
        <dbReference type="ARBA" id="ARBA00023136"/>
    </source>
</evidence>
<evidence type="ECO:0000256" key="1">
    <source>
        <dbReference type="ARBA" id="ARBA00004651"/>
    </source>
</evidence>
<dbReference type="GO" id="GO:0005886">
    <property type="term" value="C:plasma membrane"/>
    <property type="evidence" value="ECO:0007669"/>
    <property type="project" value="UniProtKB-SubCell"/>
</dbReference>
<evidence type="ECO:0000313" key="9">
    <source>
        <dbReference type="Proteomes" id="UP000779809"/>
    </source>
</evidence>
<evidence type="ECO:0000256" key="2">
    <source>
        <dbReference type="ARBA" id="ARBA00022475"/>
    </source>
</evidence>
<dbReference type="EMBL" id="JACPNR010000002">
    <property type="protein sequence ID" value="MBI2677223.1"/>
    <property type="molecule type" value="Genomic_DNA"/>
</dbReference>
<proteinExistence type="predicted"/>
<feature type="transmembrane region" description="Helical" evidence="6">
    <location>
        <begin position="183"/>
        <end position="201"/>
    </location>
</feature>
<organism evidence="8 9">
    <name type="scientific">Candidatus Korobacter versatilis</name>
    <dbReference type="NCBI Taxonomy" id="658062"/>
    <lineage>
        <taxon>Bacteria</taxon>
        <taxon>Pseudomonadati</taxon>
        <taxon>Acidobacteriota</taxon>
        <taxon>Terriglobia</taxon>
        <taxon>Terriglobales</taxon>
        <taxon>Candidatus Korobacteraceae</taxon>
        <taxon>Candidatus Korobacter</taxon>
    </lineage>
</organism>
<comment type="subcellular location">
    <subcellularLocation>
        <location evidence="1">Cell membrane</location>
        <topology evidence="1">Multi-pass membrane protein</topology>
    </subcellularLocation>
</comment>
<reference evidence="8" key="1">
    <citation type="submission" date="2020-07" db="EMBL/GenBank/DDBJ databases">
        <title>Huge and variable diversity of episymbiotic CPR bacteria and DPANN archaea in groundwater ecosystems.</title>
        <authorList>
            <person name="He C.Y."/>
            <person name="Keren R."/>
            <person name="Whittaker M."/>
            <person name="Farag I.F."/>
            <person name="Doudna J."/>
            <person name="Cate J.H.D."/>
            <person name="Banfield J.F."/>
        </authorList>
    </citation>
    <scope>NUCLEOTIDE SEQUENCE</scope>
    <source>
        <strain evidence="8">NC_groundwater_580_Pr5_B-0.1um_64_19</strain>
    </source>
</reference>
<feature type="transmembrane region" description="Helical" evidence="6">
    <location>
        <begin position="213"/>
        <end position="233"/>
    </location>
</feature>
<evidence type="ECO:0000256" key="3">
    <source>
        <dbReference type="ARBA" id="ARBA00022692"/>
    </source>
</evidence>
<feature type="domain" description="EamA" evidence="7">
    <location>
        <begin position="151"/>
        <end position="284"/>
    </location>
</feature>
<feature type="transmembrane region" description="Helical" evidence="6">
    <location>
        <begin position="245"/>
        <end position="262"/>
    </location>
</feature>
<keyword evidence="5 6" id="KW-0472">Membrane</keyword>
<comment type="caution">
    <text evidence="8">The sequence shown here is derived from an EMBL/GenBank/DDBJ whole genome shotgun (WGS) entry which is preliminary data.</text>
</comment>
<keyword evidence="2" id="KW-1003">Cell membrane</keyword>
<feature type="domain" description="EamA" evidence="7">
    <location>
        <begin position="6"/>
        <end position="136"/>
    </location>
</feature>
<accession>A0A932A6S6</accession>
<dbReference type="InterPro" id="IPR051258">
    <property type="entry name" value="Diverse_Substrate_Transporter"/>
</dbReference>
<dbReference type="AlphaFoldDB" id="A0A932A6S6"/>
<evidence type="ECO:0000259" key="7">
    <source>
        <dbReference type="Pfam" id="PF00892"/>
    </source>
</evidence>
<keyword evidence="3 6" id="KW-0812">Transmembrane</keyword>
<feature type="transmembrane region" description="Helical" evidence="6">
    <location>
        <begin position="94"/>
        <end position="113"/>
    </location>
</feature>
<dbReference type="Proteomes" id="UP000779809">
    <property type="component" value="Unassembled WGS sequence"/>
</dbReference>
<dbReference type="PANTHER" id="PTHR42920:SF5">
    <property type="entry name" value="EAMA DOMAIN-CONTAINING PROTEIN"/>
    <property type="match status" value="1"/>
</dbReference>
<feature type="transmembrane region" description="Helical" evidence="6">
    <location>
        <begin position="120"/>
        <end position="140"/>
    </location>
</feature>
<sequence length="308" mass="33312">MSRALKAHVLLVLNTLVWGVTFVVIKDALADISPLYFNAVRMTLAAACLAAVYRRCLLRVDRATWLSGALLGLFLWGGYEFQTTGLVLTTPSKSAFLTGLSVILVPVFLSLIWRRKVNHWTITGVLAAFAGLYLLTVPAGDTMFDISSVNRGDLLTIGCAIAFAFHIIFLGRATKKHAFEQMAVLQTAFAALLMWFTVPVLEHAHALWSPRVVWAILVTGVLCTAVAFSIQAWAQQFTPPTHTALIFALEPVFAWLTSYVVLHERLGARAALGAGLILGGILLSELLGRVVEAAPGALAPAELEEEGS</sequence>
<evidence type="ECO:0000256" key="4">
    <source>
        <dbReference type="ARBA" id="ARBA00022989"/>
    </source>
</evidence>
<feature type="transmembrane region" description="Helical" evidence="6">
    <location>
        <begin position="268"/>
        <end position="288"/>
    </location>
</feature>
<feature type="transmembrane region" description="Helical" evidence="6">
    <location>
        <begin position="35"/>
        <end position="53"/>
    </location>
</feature>
<feature type="transmembrane region" description="Helical" evidence="6">
    <location>
        <begin position="152"/>
        <end position="171"/>
    </location>
</feature>
<feature type="transmembrane region" description="Helical" evidence="6">
    <location>
        <begin position="65"/>
        <end position="82"/>
    </location>
</feature>
<evidence type="ECO:0000313" key="8">
    <source>
        <dbReference type="EMBL" id="MBI2677223.1"/>
    </source>
</evidence>
<name>A0A932A6S6_9BACT</name>
<dbReference type="InterPro" id="IPR037185">
    <property type="entry name" value="EmrE-like"/>
</dbReference>